<keyword evidence="4" id="KW-0050">Antiport</keyword>
<feature type="transmembrane region" description="Helical" evidence="12">
    <location>
        <begin position="317"/>
        <end position="340"/>
    </location>
</feature>
<evidence type="ECO:0000259" key="13">
    <source>
        <dbReference type="Pfam" id="PF00999"/>
    </source>
</evidence>
<proteinExistence type="inferred from homology"/>
<name>A0A6N4SRN1_CYTH3</name>
<comment type="similarity">
    <text evidence="2">Belongs to the monovalent cation:proton antiporter 1 (CPA1) transporter (TC 2.A.36) family.</text>
</comment>
<keyword evidence="7 12" id="KW-1133">Transmembrane helix</keyword>
<sequence>MDILTVITVLIIISALFSYINERFFKMPAMIGVMTISVMVSLAVLIIGKIGDERFNVITRLAYNIDFSKVLLDVMLGFLLFAAALQLDNKKLNVLKRPVFILSTLGVLVSAGTFGAMFYGLSLLLNIHIPLIYCFTFGAIISPTDPIAVGSILKKTKIPARLETIISGESLFNDALGLILFVTLLGVAKQTGPDISFTETLQVFVKEVLGGILLGLTFGVVGYQLIKPIRDYQTIFLISVAVVLGISLVGSRLHASIPLAAVVAGLMIGNDKFSKEHEGSEFFNSIWHLMDEVLNTILFVMIGLQLLVLPFLADYWLIGACSIIIILLARMMSVTLNAFFELRRINLTSLSILTWAGLRGGISIALALSLPNSAYKEIILSCCYCIVIFSVLVQGLTLNKVVNTVVGPKEENEHL</sequence>
<dbReference type="KEGG" id="chu:CHU_1783"/>
<feature type="transmembrane region" description="Helical" evidence="12">
    <location>
        <begin position="127"/>
        <end position="150"/>
    </location>
</feature>
<evidence type="ECO:0000256" key="10">
    <source>
        <dbReference type="ARBA" id="ARBA00023136"/>
    </source>
</evidence>
<keyword evidence="8" id="KW-0915">Sodium</keyword>
<dbReference type="RefSeq" id="WP_011585167.1">
    <property type="nucleotide sequence ID" value="NC_008255.1"/>
</dbReference>
<feature type="transmembrane region" description="Helical" evidence="12">
    <location>
        <begin position="352"/>
        <end position="372"/>
    </location>
</feature>
<evidence type="ECO:0000256" key="8">
    <source>
        <dbReference type="ARBA" id="ARBA00023053"/>
    </source>
</evidence>
<dbReference type="InterPro" id="IPR006153">
    <property type="entry name" value="Cation/H_exchanger_TM"/>
</dbReference>
<feature type="transmembrane region" description="Helical" evidence="12">
    <location>
        <begin position="29"/>
        <end position="50"/>
    </location>
</feature>
<keyword evidence="5" id="KW-1003">Cell membrane</keyword>
<evidence type="ECO:0000256" key="1">
    <source>
        <dbReference type="ARBA" id="ARBA00004651"/>
    </source>
</evidence>
<dbReference type="OrthoDB" id="9774146at2"/>
<keyword evidence="6 12" id="KW-0812">Transmembrane</keyword>
<dbReference type="PANTHER" id="PTHR10110">
    <property type="entry name" value="SODIUM/HYDROGEN EXCHANGER"/>
    <property type="match status" value="1"/>
</dbReference>
<dbReference type="PANTHER" id="PTHR10110:SF195">
    <property type="entry name" value="NA(+)_H(+) ANTIPORTER NHAS2"/>
    <property type="match status" value="1"/>
</dbReference>
<evidence type="ECO:0000256" key="4">
    <source>
        <dbReference type="ARBA" id="ARBA00022449"/>
    </source>
</evidence>
<accession>A0A6N4SRN1</accession>
<feature type="transmembrane region" description="Helical" evidence="12">
    <location>
        <begin position="171"/>
        <end position="188"/>
    </location>
</feature>
<dbReference type="GO" id="GO:0015386">
    <property type="term" value="F:potassium:proton antiporter activity"/>
    <property type="evidence" value="ECO:0007669"/>
    <property type="project" value="TreeGrafter"/>
</dbReference>
<keyword evidence="15" id="KW-1185">Reference proteome</keyword>
<protein>
    <submittedName>
        <fullName evidence="14">Sodium/proton antiporter, CPA1 family</fullName>
    </submittedName>
</protein>
<evidence type="ECO:0000256" key="11">
    <source>
        <dbReference type="ARBA" id="ARBA00023201"/>
    </source>
</evidence>
<dbReference type="GO" id="GO:0051453">
    <property type="term" value="P:regulation of intracellular pH"/>
    <property type="evidence" value="ECO:0007669"/>
    <property type="project" value="TreeGrafter"/>
</dbReference>
<dbReference type="GO" id="GO:0098719">
    <property type="term" value="P:sodium ion import across plasma membrane"/>
    <property type="evidence" value="ECO:0007669"/>
    <property type="project" value="TreeGrafter"/>
</dbReference>
<dbReference type="GO" id="GO:0005886">
    <property type="term" value="C:plasma membrane"/>
    <property type="evidence" value="ECO:0007669"/>
    <property type="project" value="UniProtKB-SubCell"/>
</dbReference>
<evidence type="ECO:0000256" key="2">
    <source>
        <dbReference type="ARBA" id="ARBA00007367"/>
    </source>
</evidence>
<evidence type="ECO:0000256" key="5">
    <source>
        <dbReference type="ARBA" id="ARBA00022475"/>
    </source>
</evidence>
<reference evidence="14 15" key="1">
    <citation type="journal article" date="2007" name="Appl. Environ. Microbiol.">
        <title>Genome sequence of the cellulolytic gliding bacterium Cytophaga hutchinsonii.</title>
        <authorList>
            <person name="Xie G."/>
            <person name="Bruce D.C."/>
            <person name="Challacombe J.F."/>
            <person name="Chertkov O."/>
            <person name="Detter J.C."/>
            <person name="Gilna P."/>
            <person name="Han C.S."/>
            <person name="Lucas S."/>
            <person name="Misra M."/>
            <person name="Myers G.L."/>
            <person name="Richardson P."/>
            <person name="Tapia R."/>
            <person name="Thayer N."/>
            <person name="Thompson L.S."/>
            <person name="Brettin T.S."/>
            <person name="Henrissat B."/>
            <person name="Wilson D.B."/>
            <person name="McBride M.J."/>
        </authorList>
    </citation>
    <scope>NUCLEOTIDE SEQUENCE [LARGE SCALE GENOMIC DNA]</scope>
    <source>
        <strain evidence="15">ATCC 33406 / DSM 1761 / CIP 103989 / NBRC 15051 / NCIMB 9469 / D465</strain>
    </source>
</reference>
<feature type="domain" description="Cation/H+ exchanger transmembrane" evidence="13">
    <location>
        <begin position="12"/>
        <end position="402"/>
    </location>
</feature>
<keyword evidence="9" id="KW-0406">Ion transport</keyword>
<feature type="transmembrane region" description="Helical" evidence="12">
    <location>
        <begin position="232"/>
        <end position="249"/>
    </location>
</feature>
<evidence type="ECO:0000313" key="15">
    <source>
        <dbReference type="Proteomes" id="UP000001822"/>
    </source>
</evidence>
<evidence type="ECO:0000256" key="6">
    <source>
        <dbReference type="ARBA" id="ARBA00022692"/>
    </source>
</evidence>
<dbReference type="InterPro" id="IPR018422">
    <property type="entry name" value="Cation/H_exchanger_CPA1"/>
</dbReference>
<feature type="transmembrane region" description="Helical" evidence="12">
    <location>
        <begin position="378"/>
        <end position="398"/>
    </location>
</feature>
<keyword evidence="3" id="KW-0813">Transport</keyword>
<dbReference type="Pfam" id="PF00999">
    <property type="entry name" value="Na_H_Exchanger"/>
    <property type="match status" value="1"/>
</dbReference>
<keyword evidence="10 12" id="KW-0472">Membrane</keyword>
<organism evidence="14 15">
    <name type="scientific">Cytophaga hutchinsonii (strain ATCC 33406 / DSM 1761 / CIP 103989 / NBRC 15051 / NCIMB 9469 / D465)</name>
    <dbReference type="NCBI Taxonomy" id="269798"/>
    <lineage>
        <taxon>Bacteria</taxon>
        <taxon>Pseudomonadati</taxon>
        <taxon>Bacteroidota</taxon>
        <taxon>Cytophagia</taxon>
        <taxon>Cytophagales</taxon>
        <taxon>Cytophagaceae</taxon>
        <taxon>Cytophaga</taxon>
    </lineage>
</organism>
<gene>
    <name evidence="14" type="primary">nhaP</name>
    <name evidence="14" type="ordered locus">CHU_1783</name>
</gene>
<feature type="transmembrane region" description="Helical" evidence="12">
    <location>
        <begin position="99"/>
        <end position="121"/>
    </location>
</feature>
<evidence type="ECO:0000256" key="12">
    <source>
        <dbReference type="SAM" id="Phobius"/>
    </source>
</evidence>
<dbReference type="Gene3D" id="6.10.140.1330">
    <property type="match status" value="1"/>
</dbReference>
<feature type="transmembrane region" description="Helical" evidence="12">
    <location>
        <begin position="208"/>
        <end position="225"/>
    </location>
</feature>
<dbReference type="Proteomes" id="UP000001822">
    <property type="component" value="Chromosome"/>
</dbReference>
<comment type="subcellular location">
    <subcellularLocation>
        <location evidence="1">Cell membrane</location>
        <topology evidence="1">Multi-pass membrane protein</topology>
    </subcellularLocation>
</comment>
<evidence type="ECO:0000256" key="9">
    <source>
        <dbReference type="ARBA" id="ARBA00023065"/>
    </source>
</evidence>
<dbReference type="AlphaFoldDB" id="A0A6N4SRN1"/>
<keyword evidence="11" id="KW-0739">Sodium transport</keyword>
<dbReference type="GO" id="GO:0015385">
    <property type="term" value="F:sodium:proton antiporter activity"/>
    <property type="evidence" value="ECO:0007669"/>
    <property type="project" value="InterPro"/>
</dbReference>
<evidence type="ECO:0000256" key="3">
    <source>
        <dbReference type="ARBA" id="ARBA00022448"/>
    </source>
</evidence>
<evidence type="ECO:0000256" key="7">
    <source>
        <dbReference type="ARBA" id="ARBA00022989"/>
    </source>
</evidence>
<dbReference type="EMBL" id="CP000383">
    <property type="protein sequence ID" value="ABG59050.1"/>
    <property type="molecule type" value="Genomic_DNA"/>
</dbReference>
<feature type="transmembrane region" description="Helical" evidence="12">
    <location>
        <begin position="6"/>
        <end position="22"/>
    </location>
</feature>
<feature type="transmembrane region" description="Helical" evidence="12">
    <location>
        <begin position="70"/>
        <end position="87"/>
    </location>
</feature>
<evidence type="ECO:0000313" key="14">
    <source>
        <dbReference type="EMBL" id="ABG59050.1"/>
    </source>
</evidence>